<accession>A0A222FQ00</accession>
<dbReference type="PANTHER" id="PTHR43071">
    <property type="entry name" value="2-AMINO-4-HYDROXY-6-HYDROXYMETHYLDIHYDROPTERIDINE PYROPHOSPHOKINASE"/>
    <property type="match status" value="1"/>
</dbReference>
<organism evidence="9 10">
    <name type="scientific">Bacterioplanes sanyensis</name>
    <dbReference type="NCBI Taxonomy" id="1249553"/>
    <lineage>
        <taxon>Bacteria</taxon>
        <taxon>Pseudomonadati</taxon>
        <taxon>Pseudomonadota</taxon>
        <taxon>Gammaproteobacteria</taxon>
        <taxon>Oceanospirillales</taxon>
        <taxon>Oceanospirillaceae</taxon>
        <taxon>Bacterioplanes</taxon>
    </lineage>
</organism>
<evidence type="ECO:0000256" key="4">
    <source>
        <dbReference type="ARBA" id="ARBA00022741"/>
    </source>
</evidence>
<dbReference type="Pfam" id="PF01288">
    <property type="entry name" value="HPPK"/>
    <property type="match status" value="1"/>
</dbReference>
<gene>
    <name evidence="9" type="primary">folK</name>
    <name evidence="9" type="ORF">CHH28_17290</name>
</gene>
<evidence type="ECO:0000256" key="5">
    <source>
        <dbReference type="ARBA" id="ARBA00022777"/>
    </source>
</evidence>
<dbReference type="KEGG" id="bsan:CHH28_17290"/>
<evidence type="ECO:0000259" key="8">
    <source>
        <dbReference type="Pfam" id="PF01288"/>
    </source>
</evidence>
<dbReference type="GO" id="GO:0016301">
    <property type="term" value="F:kinase activity"/>
    <property type="evidence" value="ECO:0007669"/>
    <property type="project" value="UniProtKB-KW"/>
</dbReference>
<evidence type="ECO:0000256" key="1">
    <source>
        <dbReference type="ARBA" id="ARBA00005051"/>
    </source>
</evidence>
<evidence type="ECO:0000313" key="10">
    <source>
        <dbReference type="Proteomes" id="UP000202440"/>
    </source>
</evidence>
<dbReference type="UniPathway" id="UPA00077">
    <property type="reaction ID" value="UER00155"/>
</dbReference>
<sequence>MSFYLLGLGSNIDPHRHLQQVQQPLAELGPLLEQSAVLETQAEGDNFSGTFCNQLVILRCELPPTLLKQKLQRIEVQLGREPKNPARKHKDRTIDIDILGRADSIEHCRQLPLEDDYYQQVQRQWLEKVCS</sequence>
<name>A0A222FQ00_9GAMM</name>
<dbReference type="GO" id="GO:0046654">
    <property type="term" value="P:tetrahydrofolate biosynthetic process"/>
    <property type="evidence" value="ECO:0007669"/>
    <property type="project" value="UniProtKB-UniPathway"/>
</dbReference>
<evidence type="ECO:0000256" key="3">
    <source>
        <dbReference type="ARBA" id="ARBA00022679"/>
    </source>
</evidence>
<evidence type="ECO:0000256" key="7">
    <source>
        <dbReference type="ARBA" id="ARBA00022909"/>
    </source>
</evidence>
<dbReference type="GO" id="GO:0003848">
    <property type="term" value="F:2-amino-4-hydroxy-6-hydroxymethyldihydropteridine diphosphokinase activity"/>
    <property type="evidence" value="ECO:0007669"/>
    <property type="project" value="UniProtKB-EC"/>
</dbReference>
<feature type="domain" description="7,8-dihydro-6-hydroxymethylpterin-pyrophosphokinase" evidence="8">
    <location>
        <begin position="6"/>
        <end position="100"/>
    </location>
</feature>
<keyword evidence="10" id="KW-1185">Reference proteome</keyword>
<keyword evidence="5 9" id="KW-0418">Kinase</keyword>
<dbReference type="NCBIfam" id="TIGR01498">
    <property type="entry name" value="folK"/>
    <property type="match status" value="1"/>
</dbReference>
<protein>
    <recommendedName>
        <fullName evidence="2">2-amino-4-hydroxy-6-hydroxymethyldihydropteridine diphosphokinase</fullName>
        <ecNumber evidence="2">2.7.6.3</ecNumber>
    </recommendedName>
</protein>
<dbReference type="InterPro" id="IPR035907">
    <property type="entry name" value="Hppk_sf"/>
</dbReference>
<dbReference type="AlphaFoldDB" id="A0A222FQ00"/>
<keyword evidence="4" id="KW-0547">Nucleotide-binding</keyword>
<dbReference type="Gene3D" id="3.30.70.560">
    <property type="entry name" value="7,8-Dihydro-6-hydroxymethylpterin-pyrophosphokinase HPPK"/>
    <property type="match status" value="1"/>
</dbReference>
<dbReference type="EC" id="2.7.6.3" evidence="2"/>
<proteinExistence type="predicted"/>
<dbReference type="GO" id="GO:0046656">
    <property type="term" value="P:folic acid biosynthetic process"/>
    <property type="evidence" value="ECO:0007669"/>
    <property type="project" value="UniProtKB-KW"/>
</dbReference>
<evidence type="ECO:0000256" key="2">
    <source>
        <dbReference type="ARBA" id="ARBA00013253"/>
    </source>
</evidence>
<keyword evidence="7" id="KW-0289">Folate biosynthesis</keyword>
<reference evidence="9 10" key="1">
    <citation type="submission" date="2017-07" db="EMBL/GenBank/DDBJ databases">
        <title>Annotated genome sequence of Bacterioplanes sanyensis isolated from Red Sea.</title>
        <authorList>
            <person name="Rehman Z.U."/>
        </authorList>
    </citation>
    <scope>NUCLEOTIDE SEQUENCE [LARGE SCALE GENOMIC DNA]</scope>
    <source>
        <strain evidence="9 10">NV9</strain>
    </source>
</reference>
<evidence type="ECO:0000313" key="9">
    <source>
        <dbReference type="EMBL" id="ASP40323.1"/>
    </source>
</evidence>
<dbReference type="GO" id="GO:0005524">
    <property type="term" value="F:ATP binding"/>
    <property type="evidence" value="ECO:0007669"/>
    <property type="project" value="UniProtKB-KW"/>
</dbReference>
<dbReference type="InterPro" id="IPR000550">
    <property type="entry name" value="Hppk"/>
</dbReference>
<keyword evidence="3" id="KW-0808">Transferase</keyword>
<dbReference type="Proteomes" id="UP000202440">
    <property type="component" value="Chromosome"/>
</dbReference>
<dbReference type="RefSeq" id="WP_094061492.1">
    <property type="nucleotide sequence ID" value="NZ_CP022530.1"/>
</dbReference>
<keyword evidence="6" id="KW-0067">ATP-binding</keyword>
<dbReference type="EMBL" id="CP022530">
    <property type="protein sequence ID" value="ASP40323.1"/>
    <property type="molecule type" value="Genomic_DNA"/>
</dbReference>
<dbReference type="PANTHER" id="PTHR43071:SF2">
    <property type="entry name" value="2-AMINO-4-HYDROXY-6-HYDROXYMETHYLDIHYDROPTERIDINE PYROPHOSPHOKINASE"/>
    <property type="match status" value="1"/>
</dbReference>
<evidence type="ECO:0000256" key="6">
    <source>
        <dbReference type="ARBA" id="ARBA00022840"/>
    </source>
</evidence>
<comment type="pathway">
    <text evidence="1">Cofactor biosynthesis; tetrahydrofolate biosynthesis; 2-amino-4-hydroxy-6-hydroxymethyl-7,8-dihydropteridine diphosphate from 7,8-dihydroneopterin triphosphate: step 4/4.</text>
</comment>
<dbReference type="OrthoDB" id="582926at2"/>
<dbReference type="SUPFAM" id="SSF55083">
    <property type="entry name" value="6-hydroxymethyl-7,8-dihydropterin pyrophosphokinase, HPPK"/>
    <property type="match status" value="1"/>
</dbReference>